<comment type="caution">
    <text evidence="2">The sequence shown here is derived from an EMBL/GenBank/DDBJ whole genome shotgun (WGS) entry which is preliminary data.</text>
</comment>
<dbReference type="InterPro" id="IPR051200">
    <property type="entry name" value="Host-pathogen_enzymatic-act"/>
</dbReference>
<dbReference type="SUPFAM" id="SSF50969">
    <property type="entry name" value="YVTN repeat-like/Quinoprotein amine dehydrogenase"/>
    <property type="match status" value="1"/>
</dbReference>
<sequence length="486" mass="49614">MKRLNRRLLVGMVARTSAAFVFLCALCGGAHATLFYTNNTSPGGLNVIDIGATETVITTLPVPANEGVAVSPDGSKVIAVGTSGSVSMLSIVDGSTNALVSQLSLTAAAVPGLALSPDGKLAFLLQAFDDGTNHIAVVDLMSNTQVKDQQLSLIGNAIGMAMSSDGMRLFVLDSLGPTQVLDTTSFSVLASIAPPTAGVQRVATSPTLSSAYVLDGTGGSVQVIDTTTYAAQNVALPAVGTGNNIAVSPDGKTVYLTGYNSYSILDTTSFSVVRTAIPTGSNPQAIPNAITVAFTPDGKSAYVLVLDFQPRQLPAGRLLVIDTATNTFGATIPLPSYGSFLATASGRLPAVTTPFAKYTPQLFVAPKLNAYSVAASFTLGTSSQPLNPTTQTLTLTIGALTVTVPAGSIIQPSRKIGLYTYDGAVNGEKFGLVLTGQKNGPWGIVAVGSHAFTSSTAPVPVNLTIGTSSGTATIRPVVAAQVLNLK</sequence>
<gene>
    <name evidence="2" type="ORF">PQQ68_35815</name>
</gene>
<organism evidence="2 3">
    <name type="scientific">Paraburkholderia dilworthii</name>
    <dbReference type="NCBI Taxonomy" id="948106"/>
    <lineage>
        <taxon>Bacteria</taxon>
        <taxon>Pseudomonadati</taxon>
        <taxon>Pseudomonadota</taxon>
        <taxon>Betaproteobacteria</taxon>
        <taxon>Burkholderiales</taxon>
        <taxon>Burkholderiaceae</taxon>
        <taxon>Paraburkholderia</taxon>
    </lineage>
</organism>
<name>A0ABW9DHS6_9BURK</name>
<dbReference type="Gene3D" id="2.130.10.10">
    <property type="entry name" value="YVTN repeat-like/Quinoprotein amine dehydrogenase"/>
    <property type="match status" value="2"/>
</dbReference>
<dbReference type="PANTHER" id="PTHR47197:SF3">
    <property type="entry name" value="DIHYDRO-HEME D1 DEHYDROGENASE"/>
    <property type="match status" value="1"/>
</dbReference>
<evidence type="ECO:0000313" key="3">
    <source>
        <dbReference type="Proteomes" id="UP001629367"/>
    </source>
</evidence>
<dbReference type="InterPro" id="IPR011044">
    <property type="entry name" value="Quino_amine_DH_bsu"/>
</dbReference>
<evidence type="ECO:0000256" key="1">
    <source>
        <dbReference type="SAM" id="SignalP"/>
    </source>
</evidence>
<keyword evidence="1" id="KW-0732">Signal</keyword>
<dbReference type="EMBL" id="JAQQBZ010000051">
    <property type="protein sequence ID" value="MFM0598416.1"/>
    <property type="molecule type" value="Genomic_DNA"/>
</dbReference>
<evidence type="ECO:0000313" key="2">
    <source>
        <dbReference type="EMBL" id="MFM0598416.1"/>
    </source>
</evidence>
<keyword evidence="3" id="KW-1185">Reference proteome</keyword>
<feature type="chain" id="PRO_5045499513" evidence="1">
    <location>
        <begin position="33"/>
        <end position="486"/>
    </location>
</feature>
<protein>
    <submittedName>
        <fullName evidence="2">YncE family protein</fullName>
    </submittedName>
</protein>
<proteinExistence type="predicted"/>
<dbReference type="Proteomes" id="UP001629367">
    <property type="component" value="Unassembled WGS sequence"/>
</dbReference>
<dbReference type="RefSeq" id="WP_408220052.1">
    <property type="nucleotide sequence ID" value="NZ_JAQQBZ010000051.1"/>
</dbReference>
<feature type="signal peptide" evidence="1">
    <location>
        <begin position="1"/>
        <end position="32"/>
    </location>
</feature>
<accession>A0ABW9DHS6</accession>
<dbReference type="InterPro" id="IPR015943">
    <property type="entry name" value="WD40/YVTN_repeat-like_dom_sf"/>
</dbReference>
<dbReference type="PANTHER" id="PTHR47197">
    <property type="entry name" value="PROTEIN NIRF"/>
    <property type="match status" value="1"/>
</dbReference>
<reference evidence="2 3" key="1">
    <citation type="journal article" date="2024" name="Chem. Sci.">
        <title>Discovery of megapolipeptins by genome mining of a Burkholderiales bacteria collection.</title>
        <authorList>
            <person name="Paulo B.S."/>
            <person name="Recchia M.J.J."/>
            <person name="Lee S."/>
            <person name="Fergusson C.H."/>
            <person name="Romanowski S.B."/>
            <person name="Hernandez A."/>
            <person name="Krull N."/>
            <person name="Liu D.Y."/>
            <person name="Cavanagh H."/>
            <person name="Bos A."/>
            <person name="Gray C.A."/>
            <person name="Murphy B.T."/>
            <person name="Linington R.G."/>
            <person name="Eustaquio A.S."/>
        </authorList>
    </citation>
    <scope>NUCLEOTIDE SEQUENCE [LARGE SCALE GENOMIC DNA]</scope>
    <source>
        <strain evidence="2 3">RL17-335-BIF-A</strain>
    </source>
</reference>